<evidence type="ECO:0000256" key="2">
    <source>
        <dbReference type="SAM" id="MobiDB-lite"/>
    </source>
</evidence>
<name>A0A0C9TQ58_SPHS4</name>
<dbReference type="SUPFAM" id="SSF56019">
    <property type="entry name" value="The spindle assembly checkpoint protein mad2"/>
    <property type="match status" value="1"/>
</dbReference>
<evidence type="ECO:0000259" key="3">
    <source>
        <dbReference type="PROSITE" id="PS50815"/>
    </source>
</evidence>
<sequence length="242" mass="26936">MTSKAPLGLSYNETARAIVEFLEVAIHTILYTRQIYPLEIFTRRKIYDTPVWRSRHPELNEYIGGAVKAVGEEIILGTVEKVVVVIKDKKGIALERFIFSIKQMVELESYDRDQRISKAMSAKSLSQYFRAFLVKLNMLESQLGPIIDDEPSFTIVLELASNKVPLASAQKGDPPPWIPASKQHTTIGQSSTSSADGDSEIHFVRAVDTGVINLSLAVQESREKIERMNDSLGANAKGKARS</sequence>
<dbReference type="HOGENOM" id="CLU_050394_0_0_1"/>
<reference evidence="4 5" key="1">
    <citation type="submission" date="2014-06" db="EMBL/GenBank/DDBJ databases">
        <title>Evolutionary Origins and Diversification of the Mycorrhizal Mutualists.</title>
        <authorList>
            <consortium name="DOE Joint Genome Institute"/>
            <consortium name="Mycorrhizal Genomics Consortium"/>
            <person name="Kohler A."/>
            <person name="Kuo A."/>
            <person name="Nagy L.G."/>
            <person name="Floudas D."/>
            <person name="Copeland A."/>
            <person name="Barry K.W."/>
            <person name="Cichocki N."/>
            <person name="Veneault-Fourrey C."/>
            <person name="LaButti K."/>
            <person name="Lindquist E.A."/>
            <person name="Lipzen A."/>
            <person name="Lundell T."/>
            <person name="Morin E."/>
            <person name="Murat C."/>
            <person name="Riley R."/>
            <person name="Ohm R."/>
            <person name="Sun H."/>
            <person name="Tunlid A."/>
            <person name="Henrissat B."/>
            <person name="Grigoriev I.V."/>
            <person name="Hibbett D.S."/>
            <person name="Martin F."/>
        </authorList>
    </citation>
    <scope>NUCLEOTIDE SEQUENCE [LARGE SCALE GENOMIC DNA]</scope>
    <source>
        <strain evidence="4 5">SS14</strain>
    </source>
</reference>
<dbReference type="Proteomes" id="UP000054279">
    <property type="component" value="Unassembled WGS sequence"/>
</dbReference>
<evidence type="ECO:0000313" key="5">
    <source>
        <dbReference type="Proteomes" id="UP000054279"/>
    </source>
</evidence>
<dbReference type="EMBL" id="KN837538">
    <property type="protein sequence ID" value="KIJ24069.1"/>
    <property type="molecule type" value="Genomic_DNA"/>
</dbReference>
<dbReference type="GO" id="GO:0016035">
    <property type="term" value="C:zeta DNA polymerase complex"/>
    <property type="evidence" value="ECO:0007669"/>
    <property type="project" value="TreeGrafter"/>
</dbReference>
<dbReference type="InterPro" id="IPR003511">
    <property type="entry name" value="HORMA_dom"/>
</dbReference>
<evidence type="ECO:0000313" key="4">
    <source>
        <dbReference type="EMBL" id="KIJ24069.1"/>
    </source>
</evidence>
<gene>
    <name evidence="4" type="ORF">M422DRAFT_275249</name>
</gene>
<dbReference type="OrthoDB" id="21254at2759"/>
<accession>A0A0C9TQ58</accession>
<feature type="region of interest" description="Disordered" evidence="2">
    <location>
        <begin position="167"/>
        <end position="198"/>
    </location>
</feature>
<dbReference type="Gene3D" id="3.30.900.10">
    <property type="entry name" value="HORMA domain"/>
    <property type="match status" value="1"/>
</dbReference>
<feature type="domain" description="HORMA" evidence="3">
    <location>
        <begin position="12"/>
        <end position="218"/>
    </location>
</feature>
<dbReference type="PROSITE" id="PS50815">
    <property type="entry name" value="HORMA"/>
    <property type="match status" value="1"/>
</dbReference>
<organism evidence="4 5">
    <name type="scientific">Sphaerobolus stellatus (strain SS14)</name>
    <dbReference type="NCBI Taxonomy" id="990650"/>
    <lineage>
        <taxon>Eukaryota</taxon>
        <taxon>Fungi</taxon>
        <taxon>Dikarya</taxon>
        <taxon>Basidiomycota</taxon>
        <taxon>Agaricomycotina</taxon>
        <taxon>Agaricomycetes</taxon>
        <taxon>Phallomycetidae</taxon>
        <taxon>Geastrales</taxon>
        <taxon>Sphaerobolaceae</taxon>
        <taxon>Sphaerobolus</taxon>
    </lineage>
</organism>
<comment type="similarity">
    <text evidence="1">Belongs to the MAD2 family.</text>
</comment>
<dbReference type="InterPro" id="IPR036570">
    <property type="entry name" value="HORMA_dom_sf"/>
</dbReference>
<dbReference type="PANTHER" id="PTHR11842:SF10">
    <property type="entry name" value="MITOTIC SPINDLE ASSEMBLY CHECKPOINT PROTEIN MAD2B"/>
    <property type="match status" value="1"/>
</dbReference>
<dbReference type="AlphaFoldDB" id="A0A0C9TQ58"/>
<keyword evidence="5" id="KW-1185">Reference proteome</keyword>
<feature type="compositionally biased region" description="Polar residues" evidence="2">
    <location>
        <begin position="182"/>
        <end position="196"/>
    </location>
</feature>
<dbReference type="PANTHER" id="PTHR11842">
    <property type="entry name" value="MITOTIC SPINDLE ASSEMBLY CHECKPOINT PROTEIN MAD2"/>
    <property type="match status" value="1"/>
</dbReference>
<dbReference type="InterPro" id="IPR045091">
    <property type="entry name" value="Mad2-like"/>
</dbReference>
<dbReference type="Pfam" id="PF02301">
    <property type="entry name" value="HORMA"/>
    <property type="match status" value="1"/>
</dbReference>
<evidence type="ECO:0000256" key="1">
    <source>
        <dbReference type="ARBA" id="ARBA00010348"/>
    </source>
</evidence>
<proteinExistence type="inferred from homology"/>
<protein>
    <recommendedName>
        <fullName evidence="3">HORMA domain-containing protein</fullName>
    </recommendedName>
</protein>